<dbReference type="GO" id="GO:0003677">
    <property type="term" value="F:DNA binding"/>
    <property type="evidence" value="ECO:0007669"/>
    <property type="project" value="UniProtKB-KW"/>
</dbReference>
<dbReference type="GO" id="GO:0000725">
    <property type="term" value="P:recombinational repair"/>
    <property type="evidence" value="ECO:0007669"/>
    <property type="project" value="TreeGrafter"/>
</dbReference>
<keyword evidence="5 15" id="KW-0378">Hydrolase</keyword>
<dbReference type="PANTHER" id="PTHR11070">
    <property type="entry name" value="UVRD / RECB / PCRA DNA HELICASE FAMILY MEMBER"/>
    <property type="match status" value="1"/>
</dbReference>
<dbReference type="OrthoDB" id="5240387at2"/>
<evidence type="ECO:0000256" key="4">
    <source>
        <dbReference type="ARBA" id="ARBA00022763"/>
    </source>
</evidence>
<evidence type="ECO:0000256" key="12">
    <source>
        <dbReference type="ARBA" id="ARBA00034617"/>
    </source>
</evidence>
<evidence type="ECO:0000256" key="16">
    <source>
        <dbReference type="SAM" id="MobiDB-lite"/>
    </source>
</evidence>
<keyword evidence="4" id="KW-0227">DNA damage</keyword>
<evidence type="ECO:0000313" key="20">
    <source>
        <dbReference type="Proteomes" id="UP000198546"/>
    </source>
</evidence>
<dbReference type="Proteomes" id="UP000198546">
    <property type="component" value="Chromosome i"/>
</dbReference>
<dbReference type="GO" id="GO:0005829">
    <property type="term" value="C:cytosol"/>
    <property type="evidence" value="ECO:0007669"/>
    <property type="project" value="TreeGrafter"/>
</dbReference>
<dbReference type="SUPFAM" id="SSF52540">
    <property type="entry name" value="P-loop containing nucleoside triphosphate hydrolases"/>
    <property type="match status" value="1"/>
</dbReference>
<keyword evidence="11" id="KW-0413">Isomerase</keyword>
<dbReference type="Pfam" id="PF12705">
    <property type="entry name" value="PDDEXK_1"/>
    <property type="match status" value="1"/>
</dbReference>
<keyword evidence="7" id="KW-0269">Exonuclease</keyword>
<evidence type="ECO:0000256" key="14">
    <source>
        <dbReference type="ARBA" id="ARBA00048988"/>
    </source>
</evidence>
<comment type="catalytic activity">
    <reaction evidence="14">
        <text>ATP + H2O = ADP + phosphate + H(+)</text>
        <dbReference type="Rhea" id="RHEA:13065"/>
        <dbReference type="ChEBI" id="CHEBI:15377"/>
        <dbReference type="ChEBI" id="CHEBI:15378"/>
        <dbReference type="ChEBI" id="CHEBI:30616"/>
        <dbReference type="ChEBI" id="CHEBI:43474"/>
        <dbReference type="ChEBI" id="CHEBI:456216"/>
        <dbReference type="EC" id="5.6.2.4"/>
    </reaction>
</comment>
<keyword evidence="8 15" id="KW-0067">ATP-binding</keyword>
<dbReference type="InterPro" id="IPR013986">
    <property type="entry name" value="DExx_box_DNA_helicase_dom_sf"/>
</dbReference>
<dbReference type="GO" id="GO:0004527">
    <property type="term" value="F:exonuclease activity"/>
    <property type="evidence" value="ECO:0007669"/>
    <property type="project" value="UniProtKB-KW"/>
</dbReference>
<evidence type="ECO:0000256" key="11">
    <source>
        <dbReference type="ARBA" id="ARBA00023235"/>
    </source>
</evidence>
<evidence type="ECO:0000256" key="2">
    <source>
        <dbReference type="ARBA" id="ARBA00022722"/>
    </source>
</evidence>
<evidence type="ECO:0000256" key="13">
    <source>
        <dbReference type="ARBA" id="ARBA00034808"/>
    </source>
</evidence>
<dbReference type="Gene3D" id="1.10.486.10">
    <property type="entry name" value="PCRA, domain 4"/>
    <property type="match status" value="1"/>
</dbReference>
<organism evidence="19 20">
    <name type="scientific">Auraticoccus monumenti</name>
    <dbReference type="NCBI Taxonomy" id="675864"/>
    <lineage>
        <taxon>Bacteria</taxon>
        <taxon>Bacillati</taxon>
        <taxon>Actinomycetota</taxon>
        <taxon>Actinomycetes</taxon>
        <taxon>Propionibacteriales</taxon>
        <taxon>Propionibacteriaceae</taxon>
        <taxon>Auraticoccus</taxon>
    </lineage>
</organism>
<comment type="catalytic activity">
    <reaction evidence="12">
        <text>Couples ATP hydrolysis with the unwinding of duplex DNA by translocating in the 3'-5' direction.</text>
        <dbReference type="EC" id="5.6.2.4"/>
    </reaction>
</comment>
<dbReference type="Pfam" id="PF13361">
    <property type="entry name" value="UvrD_C"/>
    <property type="match status" value="1"/>
</dbReference>
<dbReference type="PROSITE" id="PS51217">
    <property type="entry name" value="UVRD_HELICASE_CTER"/>
    <property type="match status" value="1"/>
</dbReference>
<evidence type="ECO:0000256" key="9">
    <source>
        <dbReference type="ARBA" id="ARBA00023125"/>
    </source>
</evidence>
<dbReference type="InterPro" id="IPR038726">
    <property type="entry name" value="PDDEXK_AddAB-type"/>
</dbReference>
<dbReference type="EMBL" id="LT629688">
    <property type="protein sequence ID" value="SDE14983.1"/>
    <property type="molecule type" value="Genomic_DNA"/>
</dbReference>
<proteinExistence type="inferred from homology"/>
<keyword evidence="9" id="KW-0238">DNA-binding</keyword>
<evidence type="ECO:0000256" key="6">
    <source>
        <dbReference type="ARBA" id="ARBA00022806"/>
    </source>
</evidence>
<dbReference type="Gene3D" id="3.90.320.10">
    <property type="match status" value="1"/>
</dbReference>
<dbReference type="Pfam" id="PF00580">
    <property type="entry name" value="UvrD-helicase"/>
    <property type="match status" value="1"/>
</dbReference>
<reference evidence="19 20" key="1">
    <citation type="submission" date="2016-10" db="EMBL/GenBank/DDBJ databases">
        <authorList>
            <person name="de Groot N.N."/>
        </authorList>
    </citation>
    <scope>NUCLEOTIDE SEQUENCE [LARGE SCALE GENOMIC DNA]</scope>
    <source>
        <strain evidence="19 20">MON 2.2</strain>
    </source>
</reference>
<feature type="compositionally biased region" description="Basic and acidic residues" evidence="16">
    <location>
        <begin position="8"/>
        <end position="25"/>
    </location>
</feature>
<dbReference type="InterPro" id="IPR014017">
    <property type="entry name" value="DNA_helicase_UvrD-like_C"/>
</dbReference>
<dbReference type="GO" id="GO:0005524">
    <property type="term" value="F:ATP binding"/>
    <property type="evidence" value="ECO:0007669"/>
    <property type="project" value="UniProtKB-UniRule"/>
</dbReference>
<evidence type="ECO:0000259" key="17">
    <source>
        <dbReference type="PROSITE" id="PS51198"/>
    </source>
</evidence>
<accession>A0A1G7AJR4</accession>
<feature type="domain" description="UvrD-like helicase ATP-binding" evidence="17">
    <location>
        <begin position="42"/>
        <end position="343"/>
    </location>
</feature>
<dbReference type="GO" id="GO:0033202">
    <property type="term" value="C:DNA helicase complex"/>
    <property type="evidence" value="ECO:0007669"/>
    <property type="project" value="TreeGrafter"/>
</dbReference>
<dbReference type="InterPro" id="IPR014016">
    <property type="entry name" value="UvrD-like_ATP-bd"/>
</dbReference>
<evidence type="ECO:0000256" key="5">
    <source>
        <dbReference type="ARBA" id="ARBA00022801"/>
    </source>
</evidence>
<evidence type="ECO:0000259" key="18">
    <source>
        <dbReference type="PROSITE" id="PS51217"/>
    </source>
</evidence>
<dbReference type="InterPro" id="IPR027417">
    <property type="entry name" value="P-loop_NTPase"/>
</dbReference>
<keyword evidence="20" id="KW-1185">Reference proteome</keyword>
<feature type="domain" description="UvrD-like helicase C-terminal" evidence="18">
    <location>
        <begin position="354"/>
        <end position="660"/>
    </location>
</feature>
<sequence>MSVVSTTARHDRPPHDSVDGRRAPAPERYTLLPPAPVSSTPPVLDAHQQAVVDHRDGPLLVLAGPGTGKTTTLVEACAARLQGSTGEDGTGTPAGVLVLTFSRRAAADLRRRIAARLGRSTVTPTAMTFHSFCLAVVRRFADPELFGSGLRLLTAPEQEFRVRETLAGTERVEWPTSFDRAVGTRAFAAEVRAVIARARQLGMDPEDVVEAGERAGRADWTAVGEFFEEYLTVLDAEEVIDYTELVHRCRLLLLDPYVRDTLRREHGSVLVDEYQDTDPAQVEVLRALAGDGRDLVVVGDPDQSIYAFRGADSSVLSAFPTTFRTRTGEPAPVLALAATRRFGRRIAHATRLVARRLPAPPGLGAEQVQAFRDPEVVDTGHGSGRVEVLSCDSTGAEAEHIADVLRTAHLRDGLDWSEMAVLVRSGRISIPPLSRALTAAGVPVEVAGDEIPLGAELAVRPLLLALQVVTRGRRLDADEAARLVVSPLGGLDGLGLRRLGRALRDAERRELAGAALPRSSAELVRRALVDPALLEECEPSVEVDRAGRLAALLQRVEQVVARGATAEEALWELWTGTGWPQRLRAGAGAGGDVGVRSDRDLDAVCALFELAARSQEVIGTRGLEGFIAEVEGQQIPADTQREADVRGSAVRLLTAHRSKGLEWPLVVVASVQEGLWPDLRRRGSLLEADRLGRDGLSEPEPTRVRLAEERRLFYVACTRARQRLVVTSVAGTEGEGDQPSRFLTELGVDVQQLTGRPRRPLTLPALVGELRRVSVDPETPPALREAACVRLARLADARDEDGRPVAPAADPARWWGMDDLTRADRPVVAPGAPVRITGSSLEALLACPRRWFLGRRAQAESGRSSAASVGSVVHVLVEHAARGSITAVDVREHLDRVWEQISFDANWMEAGERLEAELALERYFGWQQRSSTRTLLGTEVPFEVTVEAAGEPVVLTGSVDRLERTPDGRLQIVDFKTSRRLPRPEEVLGMDQLGVYQLAAQHGAFEAVAGTRAVAGAELVFLRQQDGDGVPYPRVLSQPSLDEVPHLPEADDEQRSVPTWVHERLARAVAVVRGEQFDARAGDACRYCAFTASCPAVGRGAQVVR</sequence>
<keyword evidence="10" id="KW-0234">DNA repair</keyword>
<comment type="similarity">
    <text evidence="1">Belongs to the helicase family. UvrD subfamily.</text>
</comment>
<dbReference type="Gene3D" id="3.40.50.300">
    <property type="entry name" value="P-loop containing nucleotide triphosphate hydrolases"/>
    <property type="match status" value="2"/>
</dbReference>
<protein>
    <recommendedName>
        <fullName evidence="13">DNA 3'-5' helicase</fullName>
        <ecNumber evidence="13">5.6.2.4</ecNumber>
    </recommendedName>
</protein>
<dbReference type="InterPro" id="IPR000212">
    <property type="entry name" value="DNA_helicase_UvrD/REP"/>
</dbReference>
<dbReference type="Gene3D" id="1.10.10.160">
    <property type="match status" value="1"/>
</dbReference>
<dbReference type="SUPFAM" id="SSF52980">
    <property type="entry name" value="Restriction endonuclease-like"/>
    <property type="match status" value="1"/>
</dbReference>
<dbReference type="STRING" id="675864.SAMN04489747_2642"/>
<dbReference type="GO" id="GO:0043138">
    <property type="term" value="F:3'-5' DNA helicase activity"/>
    <property type="evidence" value="ECO:0007669"/>
    <property type="project" value="UniProtKB-EC"/>
</dbReference>
<dbReference type="PANTHER" id="PTHR11070:SF59">
    <property type="entry name" value="DNA 3'-5' HELICASE"/>
    <property type="match status" value="1"/>
</dbReference>
<evidence type="ECO:0000256" key="15">
    <source>
        <dbReference type="PROSITE-ProRule" id="PRU00560"/>
    </source>
</evidence>
<dbReference type="InterPro" id="IPR011604">
    <property type="entry name" value="PDDEXK-like_dom_sf"/>
</dbReference>
<dbReference type="CDD" id="cd17932">
    <property type="entry name" value="DEXQc_UvrD"/>
    <property type="match status" value="1"/>
</dbReference>
<dbReference type="EC" id="5.6.2.4" evidence="13"/>
<gene>
    <name evidence="19" type="ORF">SAMN04489747_2642</name>
</gene>
<evidence type="ECO:0000256" key="8">
    <source>
        <dbReference type="ARBA" id="ARBA00022840"/>
    </source>
</evidence>
<evidence type="ECO:0000256" key="1">
    <source>
        <dbReference type="ARBA" id="ARBA00009922"/>
    </source>
</evidence>
<keyword evidence="6 15" id="KW-0347">Helicase</keyword>
<keyword evidence="2" id="KW-0540">Nuclease</keyword>
<evidence type="ECO:0000256" key="7">
    <source>
        <dbReference type="ARBA" id="ARBA00022839"/>
    </source>
</evidence>
<dbReference type="InterPro" id="IPR011335">
    <property type="entry name" value="Restrct_endonuc-II-like"/>
</dbReference>
<feature type="region of interest" description="Disordered" evidence="16">
    <location>
        <begin position="1"/>
        <end position="28"/>
    </location>
</feature>
<evidence type="ECO:0000256" key="3">
    <source>
        <dbReference type="ARBA" id="ARBA00022741"/>
    </source>
</evidence>
<feature type="binding site" evidence="15">
    <location>
        <begin position="63"/>
        <end position="70"/>
    </location>
    <ligand>
        <name>ATP</name>
        <dbReference type="ChEBI" id="CHEBI:30616"/>
    </ligand>
</feature>
<evidence type="ECO:0000256" key="10">
    <source>
        <dbReference type="ARBA" id="ARBA00023204"/>
    </source>
</evidence>
<evidence type="ECO:0000313" key="19">
    <source>
        <dbReference type="EMBL" id="SDE14983.1"/>
    </source>
</evidence>
<dbReference type="AlphaFoldDB" id="A0A1G7AJR4"/>
<dbReference type="PROSITE" id="PS51198">
    <property type="entry name" value="UVRD_HELICASE_ATP_BIND"/>
    <property type="match status" value="1"/>
</dbReference>
<name>A0A1G7AJR4_9ACTN</name>
<keyword evidence="3 15" id="KW-0547">Nucleotide-binding</keyword>